<evidence type="ECO:0000313" key="3">
    <source>
        <dbReference type="EMBL" id="CAD8821182.1"/>
    </source>
</evidence>
<feature type="compositionally biased region" description="Polar residues" evidence="2">
    <location>
        <begin position="129"/>
        <end position="148"/>
    </location>
</feature>
<reference evidence="3" key="1">
    <citation type="submission" date="2021-01" db="EMBL/GenBank/DDBJ databases">
        <authorList>
            <person name="Corre E."/>
            <person name="Pelletier E."/>
            <person name="Niang G."/>
            <person name="Scheremetjew M."/>
            <person name="Finn R."/>
            <person name="Kale V."/>
            <person name="Holt S."/>
            <person name="Cochrane G."/>
            <person name="Meng A."/>
            <person name="Brown T."/>
            <person name="Cohen L."/>
        </authorList>
    </citation>
    <scope>NUCLEOTIDE SEQUENCE</scope>
    <source>
        <strain evidence="3">CCMP3278</strain>
    </source>
</reference>
<dbReference type="AlphaFoldDB" id="A0A7S0ZGL3"/>
<name>A0A7S0ZGL3_9RHOD</name>
<protein>
    <submittedName>
        <fullName evidence="3">Uncharacterized protein</fullName>
    </submittedName>
</protein>
<feature type="compositionally biased region" description="Low complexity" evidence="2">
    <location>
        <begin position="19"/>
        <end position="55"/>
    </location>
</feature>
<feature type="region of interest" description="Disordered" evidence="2">
    <location>
        <begin position="1"/>
        <end position="56"/>
    </location>
</feature>
<keyword evidence="1" id="KW-0175">Coiled coil</keyword>
<proteinExistence type="predicted"/>
<feature type="region of interest" description="Disordered" evidence="2">
    <location>
        <begin position="129"/>
        <end position="163"/>
    </location>
</feature>
<feature type="coiled-coil region" evidence="1">
    <location>
        <begin position="508"/>
        <end position="574"/>
    </location>
</feature>
<feature type="coiled-coil region" evidence="1">
    <location>
        <begin position="352"/>
        <end position="400"/>
    </location>
</feature>
<sequence>MAGGIRPGNFGAGSRHPGSSHSSQQQPAQASSSSSTISNHSAQQPQTHQQPQQPHSVNQIHAFNRFQPSAAVFHDHEYQFSSSIPSNQQSAWSNQDGIGHSTWNNFAPVSSASFQPHYINPSNSPLWNTYPIQTSQRNNNNPYSNPQKQDVAVQERNPHQSSLKVPEAQVFNSNTFEIPDSEIGAGTTNQNIERPSKHEREIQKERGESMSRSEDVYQLGYLLESIVKNAASEAVAKSIQQYLPNLARQQNQHKQRNENLNERKNPLELEQEKHLSADDHMPRSISYSEELADLNIAGLGLSESSAEIKQNDTTSLGISYSALTPTTQYSLERSGVRSPNSEKVLLYTQKRIERLEFENIQLRTALALQEDKTSKDASRFENLEKLVVSLSMKLESVEQKQSESKRNVAQTSELSECMNSMNCSIQSSEKKTALIQNEIEHLREEFESKIVQVESNVKSILEMTEELKSSLADVVLTPEAIVEPVVDSDVLHRKQHEKRDAGKVEADLSTLNRKVESMQSSLKQLNLKMKQLTSKYDSQIDEIEENSVIRDSAVEKMREQLEQMGRLKKLVEQNLRLQSSAEETVKNQASMITKHVCIAMREFTARKIMENNEFIDSALRQRCPDYAKSDSCCVLFPCAKAQLEKPRTESEPPENQ</sequence>
<feature type="region of interest" description="Disordered" evidence="2">
    <location>
        <begin position="178"/>
        <end position="211"/>
    </location>
</feature>
<dbReference type="EMBL" id="HBFP01007775">
    <property type="protein sequence ID" value="CAD8821182.1"/>
    <property type="molecule type" value="Transcribed_RNA"/>
</dbReference>
<feature type="compositionally biased region" description="Basic and acidic residues" evidence="2">
    <location>
        <begin position="194"/>
        <end position="211"/>
    </location>
</feature>
<organism evidence="3">
    <name type="scientific">Timspurckia oligopyrenoides</name>
    <dbReference type="NCBI Taxonomy" id="708627"/>
    <lineage>
        <taxon>Eukaryota</taxon>
        <taxon>Rhodophyta</taxon>
        <taxon>Bangiophyceae</taxon>
        <taxon>Porphyridiales</taxon>
        <taxon>Porphyridiaceae</taxon>
        <taxon>Timspurckia</taxon>
    </lineage>
</organism>
<accession>A0A7S0ZGL3</accession>
<evidence type="ECO:0000256" key="2">
    <source>
        <dbReference type="SAM" id="MobiDB-lite"/>
    </source>
</evidence>
<gene>
    <name evidence="3" type="ORF">TOLI1172_LOCUS5577</name>
</gene>
<feature type="coiled-coil region" evidence="1">
    <location>
        <begin position="243"/>
        <end position="270"/>
    </location>
</feature>
<evidence type="ECO:0000256" key="1">
    <source>
        <dbReference type="SAM" id="Coils"/>
    </source>
</evidence>